<sequence>MVMLPKNNTNQTGVRKKSNHQGRFLLKNINEARRILASGLINNIASVFMIPFPKLGPASNMYRMKWSRQLEELAEKRVSEINFDPSNLYGKINFEGFRGFYWLHDFSGVVEKFLKKVGLDNFVDIKGLLEGLKTPLDTLMLIIWAFAKIVAEFPNINFDIGDDSGPLELFFADRYDFGCSFDVYAVCFVRDGQRKQLYKRGVPCTECPTFCEFTENIDGTIDEGDMCVPPTTTKLAPAPMPEFEFDSAFGLNYFMCFIFISVHFLING</sequence>
<proteinExistence type="predicted"/>
<protein>
    <submittedName>
        <fullName evidence="2">Uncharacterized protein</fullName>
    </submittedName>
</protein>
<evidence type="ECO:0000313" key="3">
    <source>
        <dbReference type="Proteomes" id="UP000230233"/>
    </source>
</evidence>
<keyword evidence="1" id="KW-0812">Transmembrane</keyword>
<dbReference type="InterPro" id="IPR035940">
    <property type="entry name" value="CAP_sf"/>
</dbReference>
<feature type="transmembrane region" description="Helical" evidence="1">
    <location>
        <begin position="248"/>
        <end position="266"/>
    </location>
</feature>
<gene>
    <name evidence="2" type="primary">Cnig_chr_IV.g12022</name>
    <name evidence="2" type="ORF">B9Z55_012022</name>
</gene>
<keyword evidence="1" id="KW-0472">Membrane</keyword>
<comment type="caution">
    <text evidence="2">The sequence shown here is derived from an EMBL/GenBank/DDBJ whole genome shotgun (WGS) entry which is preliminary data.</text>
</comment>
<dbReference type="EMBL" id="PDUG01000004">
    <property type="protein sequence ID" value="PIC31265.1"/>
    <property type="molecule type" value="Genomic_DNA"/>
</dbReference>
<keyword evidence="3" id="KW-1185">Reference proteome</keyword>
<dbReference type="Gene3D" id="3.40.33.10">
    <property type="entry name" value="CAP"/>
    <property type="match status" value="1"/>
</dbReference>
<organism evidence="2 3">
    <name type="scientific">Caenorhabditis nigoni</name>
    <dbReference type="NCBI Taxonomy" id="1611254"/>
    <lineage>
        <taxon>Eukaryota</taxon>
        <taxon>Metazoa</taxon>
        <taxon>Ecdysozoa</taxon>
        <taxon>Nematoda</taxon>
        <taxon>Chromadorea</taxon>
        <taxon>Rhabditida</taxon>
        <taxon>Rhabditina</taxon>
        <taxon>Rhabditomorpha</taxon>
        <taxon>Rhabditoidea</taxon>
        <taxon>Rhabditidae</taxon>
        <taxon>Peloderinae</taxon>
        <taxon>Caenorhabditis</taxon>
    </lineage>
</organism>
<evidence type="ECO:0000256" key="1">
    <source>
        <dbReference type="SAM" id="Phobius"/>
    </source>
</evidence>
<dbReference type="Proteomes" id="UP000230233">
    <property type="component" value="Chromosome IV"/>
</dbReference>
<dbReference type="OrthoDB" id="10359619at2759"/>
<accession>A0A2G5TVC9</accession>
<name>A0A2G5TVC9_9PELO</name>
<evidence type="ECO:0000313" key="2">
    <source>
        <dbReference type="EMBL" id="PIC31265.1"/>
    </source>
</evidence>
<reference evidence="3" key="1">
    <citation type="submission" date="2017-10" db="EMBL/GenBank/DDBJ databases">
        <title>Rapid genome shrinkage in a self-fertile nematode reveals novel sperm competition proteins.</title>
        <authorList>
            <person name="Yin D."/>
            <person name="Schwarz E.M."/>
            <person name="Thomas C.G."/>
            <person name="Felde R.L."/>
            <person name="Korf I.F."/>
            <person name="Cutter A.D."/>
            <person name="Schartner C.M."/>
            <person name="Ralston E.J."/>
            <person name="Meyer B.J."/>
            <person name="Haag E.S."/>
        </authorList>
    </citation>
    <scope>NUCLEOTIDE SEQUENCE [LARGE SCALE GENOMIC DNA]</scope>
    <source>
        <strain evidence="3">JU1422</strain>
    </source>
</reference>
<dbReference type="SUPFAM" id="SSF55797">
    <property type="entry name" value="PR-1-like"/>
    <property type="match status" value="1"/>
</dbReference>
<dbReference type="AlphaFoldDB" id="A0A2G5TVC9"/>
<keyword evidence="1" id="KW-1133">Transmembrane helix</keyword>